<dbReference type="PANTHER" id="PTHR30388:SF6">
    <property type="entry name" value="XANTHINE DEHYDROGENASE SUBUNIT A-RELATED"/>
    <property type="match status" value="1"/>
</dbReference>
<sequence length="418" mass="44301">MTAREFYDILSELRTDRDQELVTVTGGEKTGWKLLLTDGKPAAVFTAGISGAAKGAAATAVVGSGSANGAAASAAAGSGAASEAAEYTAGGSGAAGEAAASNVTDLHRDGMAAEQEDRNADPEMPANAVDILALPTQMLFREKLGHPKHLVVCGAGYVGQGVIRLGRFLGWRVTAIDDRIDFCRLAEKAGADETIADDFTAALRSEAISYDLDTYFVVVTRGHRFDRECLLEIMRHETGYVGMMGSRARSARMKQTLLEEGIPEEMQQRLHAPIGLKIGAQTPEEIAISIVSEILAVRPDTARNQIPEDVLEGIASGGEGRQVLATIVSRRGSTPRQAGTRMLIRRDRTTAGTIGGGCMEAEVIREALQLMAESRLERSTADTCPYKAEIFQVDLTGRTGAQADMLCGGAMDVLLEVL</sequence>
<accession>A0A6L5X7X3</accession>
<feature type="domain" description="XdhC Rossmann" evidence="2">
    <location>
        <begin position="150"/>
        <end position="294"/>
    </location>
</feature>
<dbReference type="RefSeq" id="WP_154526405.1">
    <property type="nucleotide sequence ID" value="NZ_VULZ01000012.1"/>
</dbReference>
<dbReference type="InterPro" id="IPR036291">
    <property type="entry name" value="NAD(P)-bd_dom_sf"/>
</dbReference>
<name>A0A6L5X7X3_9FIRM</name>
<evidence type="ECO:0000313" key="4">
    <source>
        <dbReference type="Proteomes" id="UP000481852"/>
    </source>
</evidence>
<dbReference type="InterPro" id="IPR003777">
    <property type="entry name" value="XdhC_CoxI"/>
</dbReference>
<dbReference type="InterPro" id="IPR027051">
    <property type="entry name" value="XdhC_Rossmann_dom"/>
</dbReference>
<organism evidence="3 4">
    <name type="scientific">Porcincola intestinalis</name>
    <dbReference type="NCBI Taxonomy" id="2606632"/>
    <lineage>
        <taxon>Bacteria</taxon>
        <taxon>Bacillati</taxon>
        <taxon>Bacillota</taxon>
        <taxon>Clostridia</taxon>
        <taxon>Lachnospirales</taxon>
        <taxon>Lachnospiraceae</taxon>
        <taxon>Porcincola</taxon>
    </lineage>
</organism>
<evidence type="ECO:0000259" key="1">
    <source>
        <dbReference type="Pfam" id="PF02625"/>
    </source>
</evidence>
<proteinExistence type="predicted"/>
<dbReference type="Gene3D" id="3.40.50.720">
    <property type="entry name" value="NAD(P)-binding Rossmann-like Domain"/>
    <property type="match status" value="1"/>
</dbReference>
<dbReference type="AlphaFoldDB" id="A0A6L5X7X3"/>
<dbReference type="Pfam" id="PF13478">
    <property type="entry name" value="XdhC_C"/>
    <property type="match status" value="1"/>
</dbReference>
<comment type="caution">
    <text evidence="3">The sequence shown here is derived from an EMBL/GenBank/DDBJ whole genome shotgun (WGS) entry which is preliminary data.</text>
</comment>
<evidence type="ECO:0000313" key="3">
    <source>
        <dbReference type="EMBL" id="MSS15495.1"/>
    </source>
</evidence>
<protein>
    <submittedName>
        <fullName evidence="3">Xanthine dehydrogenase</fullName>
    </submittedName>
</protein>
<feature type="domain" description="XdhC- CoxI" evidence="1">
    <location>
        <begin position="323"/>
        <end position="375"/>
    </location>
</feature>
<dbReference type="InterPro" id="IPR052698">
    <property type="entry name" value="MoCofactor_Util/Proc"/>
</dbReference>
<dbReference type="Proteomes" id="UP000481852">
    <property type="component" value="Unassembled WGS sequence"/>
</dbReference>
<keyword evidence="4" id="KW-1185">Reference proteome</keyword>
<dbReference type="EMBL" id="VULZ01000012">
    <property type="protein sequence ID" value="MSS15495.1"/>
    <property type="molecule type" value="Genomic_DNA"/>
</dbReference>
<dbReference type="SUPFAM" id="SSF51735">
    <property type="entry name" value="NAD(P)-binding Rossmann-fold domains"/>
    <property type="match status" value="1"/>
</dbReference>
<dbReference type="PANTHER" id="PTHR30388">
    <property type="entry name" value="ALDEHYDE OXIDOREDUCTASE MOLYBDENUM COFACTOR ASSEMBLY PROTEIN"/>
    <property type="match status" value="1"/>
</dbReference>
<gene>
    <name evidence="3" type="ORF">FYJ35_10680</name>
</gene>
<evidence type="ECO:0000259" key="2">
    <source>
        <dbReference type="Pfam" id="PF13478"/>
    </source>
</evidence>
<dbReference type="Pfam" id="PF02625">
    <property type="entry name" value="XdhC_CoxI"/>
    <property type="match status" value="1"/>
</dbReference>
<reference evidence="3 4" key="1">
    <citation type="submission" date="2019-08" db="EMBL/GenBank/DDBJ databases">
        <title>In-depth cultivation of the pig gut microbiome towards novel bacterial diversity and tailored functional studies.</title>
        <authorList>
            <person name="Wylensek D."/>
            <person name="Hitch T.C.A."/>
            <person name="Clavel T."/>
        </authorList>
    </citation>
    <scope>NUCLEOTIDE SEQUENCE [LARGE SCALE GENOMIC DNA]</scope>
    <source>
        <strain evidence="3 4">Oil+RF-744-WCA-WT-11</strain>
    </source>
</reference>